<protein>
    <recommendedName>
        <fullName evidence="4">Heterokaryon incompatibility domain-containing protein</fullName>
    </recommendedName>
</protein>
<evidence type="ECO:0000313" key="3">
    <source>
        <dbReference type="Proteomes" id="UP001345691"/>
    </source>
</evidence>
<evidence type="ECO:0008006" key="4">
    <source>
        <dbReference type="Google" id="ProtNLM"/>
    </source>
</evidence>
<keyword evidence="3" id="KW-1185">Reference proteome</keyword>
<organism evidence="2 3">
    <name type="scientific">Exophiala sideris</name>
    <dbReference type="NCBI Taxonomy" id="1016849"/>
    <lineage>
        <taxon>Eukaryota</taxon>
        <taxon>Fungi</taxon>
        <taxon>Dikarya</taxon>
        <taxon>Ascomycota</taxon>
        <taxon>Pezizomycotina</taxon>
        <taxon>Eurotiomycetes</taxon>
        <taxon>Chaetothyriomycetidae</taxon>
        <taxon>Chaetothyriales</taxon>
        <taxon>Herpotrichiellaceae</taxon>
        <taxon>Exophiala</taxon>
    </lineage>
</organism>
<dbReference type="PANTHER" id="PTHR39596">
    <property type="match status" value="1"/>
</dbReference>
<dbReference type="Proteomes" id="UP001345691">
    <property type="component" value="Unassembled WGS sequence"/>
</dbReference>
<gene>
    <name evidence="2" type="ORF">LTR69_009628</name>
</gene>
<sequence>MDPDKPDLNIKVHRFDGSIRYTAISHVWSDGLGNPHENGLPHCQLQRIAGILKNMNEQSKRYFGIHEGQGGTPSILACCNNRGGKSRRVFFWMETLCIPVKARDEFDPSVEELKIRAIRHITPIFQAANHVLVLDKELEQLQLKSPDEDRMTPVQIVENEEILTSRILGSKWLQRAWTLEEGALARQLHFKVAGDRTVVLGDFSSREPRRDKIIEALRERYLKKKDKAARKAKGDIELGFQSSRRDLQTLSRVPNVPQFEDPLKQLLAGPMNESLKQASREDKGRMDEASFHRTRTTRFINAWNDLLLRSATKPDDPILIFANILNLNAAPIARIQPPEDRLAMIVKSLAEVPLSLLFNTGNSAHSNLHPKDAWIPVNIKGDRLAGASVLRMGNVDEDFPRLHINLSHADPPLVLLVRPKIQFHHRIVAIQFGSDKYVVEAAPSPEGLDPSDPWVARCQESYEEPGSDASLLLIDKGTGTTSLNGYVARGARFRVLSEEANEVLIRWDTAVKVWTDEQWRRRPRVPANPYSIDCDVIKETRRILLDHGKTFQMRSSKALPIAQSGPEPRTLDVSFDDVQGNPRRFGSGSPFSAS</sequence>
<comment type="caution">
    <text evidence="2">The sequence shown here is derived from an EMBL/GenBank/DDBJ whole genome shotgun (WGS) entry which is preliminary data.</text>
</comment>
<feature type="region of interest" description="Disordered" evidence="1">
    <location>
        <begin position="575"/>
        <end position="594"/>
    </location>
</feature>
<name>A0ABR0IZD6_9EURO</name>
<evidence type="ECO:0000313" key="2">
    <source>
        <dbReference type="EMBL" id="KAK5052802.1"/>
    </source>
</evidence>
<accession>A0ABR0IZD6</accession>
<proteinExistence type="predicted"/>
<reference evidence="2 3" key="1">
    <citation type="submission" date="2023-08" db="EMBL/GenBank/DDBJ databases">
        <title>Black Yeasts Isolated from many extreme environments.</title>
        <authorList>
            <person name="Coleine C."/>
            <person name="Stajich J.E."/>
            <person name="Selbmann L."/>
        </authorList>
    </citation>
    <scope>NUCLEOTIDE SEQUENCE [LARGE SCALE GENOMIC DNA]</scope>
    <source>
        <strain evidence="2 3">CCFEE 6328</strain>
    </source>
</reference>
<dbReference type="EMBL" id="JAVRRF010000028">
    <property type="protein sequence ID" value="KAK5052802.1"/>
    <property type="molecule type" value="Genomic_DNA"/>
</dbReference>
<dbReference type="PANTHER" id="PTHR39596:SF2">
    <property type="entry name" value="HET DOMAIN PROTEIN (AFU_ORTHOLOGUE AFUA_1G17550)-RELATED"/>
    <property type="match status" value="1"/>
</dbReference>
<evidence type="ECO:0000256" key="1">
    <source>
        <dbReference type="SAM" id="MobiDB-lite"/>
    </source>
</evidence>